<feature type="transmembrane region" description="Helical" evidence="1">
    <location>
        <begin position="67"/>
        <end position="87"/>
    </location>
</feature>
<keyword evidence="1" id="KW-0472">Membrane</keyword>
<evidence type="ECO:0000313" key="2">
    <source>
        <dbReference type="EMBL" id="OUM07630.1"/>
    </source>
</evidence>
<feature type="transmembrane region" description="Helical" evidence="1">
    <location>
        <begin position="99"/>
        <end position="127"/>
    </location>
</feature>
<feature type="transmembrane region" description="Helical" evidence="1">
    <location>
        <begin position="26"/>
        <end position="47"/>
    </location>
</feature>
<dbReference type="EMBL" id="MTSA01000006">
    <property type="protein sequence ID" value="OUM07630.1"/>
    <property type="molecule type" value="Genomic_DNA"/>
</dbReference>
<proteinExistence type="predicted"/>
<keyword evidence="1" id="KW-0812">Transmembrane</keyword>
<dbReference type="AlphaFoldDB" id="A0A244EUF3"/>
<feature type="transmembrane region" description="Helical" evidence="1">
    <location>
        <begin position="139"/>
        <end position="162"/>
    </location>
</feature>
<gene>
    <name evidence="2" type="ORF">BW686_09220</name>
</gene>
<accession>A0A244EUF3</accession>
<dbReference type="Proteomes" id="UP000195128">
    <property type="component" value="Unassembled WGS sequence"/>
</dbReference>
<evidence type="ECO:0000256" key="1">
    <source>
        <dbReference type="SAM" id="Phobius"/>
    </source>
</evidence>
<protein>
    <submittedName>
        <fullName evidence="2">Uncharacterized protein</fullName>
    </submittedName>
</protein>
<keyword evidence="1" id="KW-1133">Transmembrane helix</keyword>
<reference evidence="2 3" key="1">
    <citation type="submission" date="2017-01" db="EMBL/GenBank/DDBJ databases">
        <authorList>
            <person name="Mah S.A."/>
            <person name="Swanson W.J."/>
            <person name="Moy G.W."/>
            <person name="Vacquier V.D."/>
        </authorList>
    </citation>
    <scope>NUCLEOTIDE SEQUENCE [LARGE SCALE GENOMIC DNA]</scope>
    <source>
        <strain evidence="2">PDD-32b-74</strain>
    </source>
</reference>
<comment type="caution">
    <text evidence="2">The sequence shown here is derived from an EMBL/GenBank/DDBJ whole genome shotgun (WGS) entry which is preliminary data.</text>
</comment>
<name>A0A244EUF3_PSESX</name>
<organism evidence="2 3">
    <name type="scientific">Pseudomonas syringae</name>
    <dbReference type="NCBI Taxonomy" id="317"/>
    <lineage>
        <taxon>Bacteria</taxon>
        <taxon>Pseudomonadati</taxon>
        <taxon>Pseudomonadota</taxon>
        <taxon>Gammaproteobacteria</taxon>
        <taxon>Pseudomonadales</taxon>
        <taxon>Pseudomonadaceae</taxon>
        <taxon>Pseudomonas</taxon>
    </lineage>
</organism>
<evidence type="ECO:0000313" key="3">
    <source>
        <dbReference type="Proteomes" id="UP000195128"/>
    </source>
</evidence>
<sequence length="197" mass="22975">MHIFIMKHCYKLLSGLEHPWRSTVRYTATALLFSLALSLLTIFMVWFSNTPLFDIGKFFAKIAEQIIIFRLSLMLVLVGLTILWAILKRNTSTTIACALLIKIITGSYTTALITSSISRFMVVSGWFGDWTDNLPWSSIYPTIALPFTVLLWSGTWWGVLVLRNHVKSLARDEDREHFDVYDWLRQFFQRRLEKRPH</sequence>